<dbReference type="PROSITE" id="PS50086">
    <property type="entry name" value="TBC_RABGAP"/>
    <property type="match status" value="1"/>
</dbReference>
<sequence length="526" mass="60311">LNPFKRSKSTSQKPSLLDTVVSKTRPRMLPPKDPQEEKKHLQEYEAMMKKSKKLEAKKQKELLRKREEKDKKASQAIQLWETDIIPKWNTRIQERKTLLLWDQGVPPRCRRKVWKLKIGNRANVTKETWAESLKRAPLARKPKRAKPVPMTTQDGLYKQRKRTSSLDVLREKGDGENYVSDMEVRYESSEEEEEDEGDSESGGRPAMELDFSFEEEEKEEVDGEVDGEEEDEEDEDEEDDDDSDSLCLGEDQTENGDQTTLVTNPTAISFLNKAIDEDILRTLPSLCVFQPDGPLFASLRRVLHAYVGYRPNLSYYKIDSNRCGVGLKPRGTSFLAGVLLLNMNTVETFSSLINLINSSDVLSSLYISDEKRIQGFFKVFNVIFAENFPKLYLHFKNLTLTPENYLPDWFMTIFASIVPLELSSRLWDIYLLHGDIILFRTGLVVLKYLEPLLWGSGFSETVRILNMGFVGEHKGEEFRAALAVSGHITEGDDDPFFDEILGKKGVHLDENRFKELIGAHMPKANV</sequence>
<evidence type="ECO:0000256" key="1">
    <source>
        <dbReference type="SAM" id="MobiDB-lite"/>
    </source>
</evidence>
<evidence type="ECO:0000313" key="3">
    <source>
        <dbReference type="EMBL" id="RCH98709.1"/>
    </source>
</evidence>
<dbReference type="PANTHER" id="PTHR47219:SF15">
    <property type="entry name" value="TBC1 DOMAIN FAMILY MEMBER 12 ISOFORM X1"/>
    <property type="match status" value="1"/>
</dbReference>
<feature type="region of interest" description="Disordered" evidence="1">
    <location>
        <begin position="1"/>
        <end position="72"/>
    </location>
</feature>
<dbReference type="Proteomes" id="UP000253551">
    <property type="component" value="Unassembled WGS sequence"/>
</dbReference>
<dbReference type="STRING" id="4846.A0A367K9A7"/>
<comment type="caution">
    <text evidence="3">The sequence shown here is derived from an EMBL/GenBank/DDBJ whole genome shotgun (WGS) entry which is preliminary data.</text>
</comment>
<accession>A0A367K9A7</accession>
<keyword evidence="4" id="KW-1185">Reference proteome</keyword>
<dbReference type="PANTHER" id="PTHR47219">
    <property type="entry name" value="RAB GTPASE-ACTIVATING PROTEIN 1-LIKE"/>
    <property type="match status" value="1"/>
</dbReference>
<evidence type="ECO:0000259" key="2">
    <source>
        <dbReference type="PROSITE" id="PS50086"/>
    </source>
</evidence>
<dbReference type="EMBL" id="PJQM01002035">
    <property type="protein sequence ID" value="RCH98709.1"/>
    <property type="molecule type" value="Genomic_DNA"/>
</dbReference>
<feature type="non-terminal residue" evidence="3">
    <location>
        <position position="1"/>
    </location>
</feature>
<dbReference type="AlphaFoldDB" id="A0A367K9A7"/>
<protein>
    <recommendedName>
        <fullName evidence="2">Rab-GAP TBC domain-containing protein</fullName>
    </recommendedName>
</protein>
<dbReference type="Pfam" id="PF00566">
    <property type="entry name" value="RabGAP-TBC"/>
    <property type="match status" value="1"/>
</dbReference>
<dbReference type="Gene3D" id="1.10.8.270">
    <property type="entry name" value="putative rabgap domain of human tbc1 domain family member 14 like domains"/>
    <property type="match status" value="1"/>
</dbReference>
<dbReference type="Gene3D" id="1.10.10.750">
    <property type="entry name" value="Ypt/Rab-GAP domain of gyp1p, domain 1"/>
    <property type="match status" value="1"/>
</dbReference>
<feature type="compositionally biased region" description="Basic and acidic residues" evidence="1">
    <location>
        <begin position="33"/>
        <end position="72"/>
    </location>
</feature>
<organism evidence="3 4">
    <name type="scientific">Rhizopus stolonifer</name>
    <name type="common">Rhizopus nigricans</name>
    <dbReference type="NCBI Taxonomy" id="4846"/>
    <lineage>
        <taxon>Eukaryota</taxon>
        <taxon>Fungi</taxon>
        <taxon>Fungi incertae sedis</taxon>
        <taxon>Mucoromycota</taxon>
        <taxon>Mucoromycotina</taxon>
        <taxon>Mucoromycetes</taxon>
        <taxon>Mucorales</taxon>
        <taxon>Mucorineae</taxon>
        <taxon>Rhizopodaceae</taxon>
        <taxon>Rhizopus</taxon>
    </lineage>
</organism>
<evidence type="ECO:0000313" key="4">
    <source>
        <dbReference type="Proteomes" id="UP000253551"/>
    </source>
</evidence>
<name>A0A367K9A7_RHIST</name>
<dbReference type="SUPFAM" id="SSF47923">
    <property type="entry name" value="Ypt/Rab-GAP domain of gyp1p"/>
    <property type="match status" value="2"/>
</dbReference>
<feature type="compositionally biased region" description="Acidic residues" evidence="1">
    <location>
        <begin position="189"/>
        <end position="199"/>
    </location>
</feature>
<dbReference type="InterPro" id="IPR000195">
    <property type="entry name" value="Rab-GAP-TBC_dom"/>
</dbReference>
<feature type="compositionally biased region" description="Acidic residues" evidence="1">
    <location>
        <begin position="211"/>
        <end position="244"/>
    </location>
</feature>
<gene>
    <name evidence="3" type="ORF">CU098_001167</name>
</gene>
<dbReference type="OrthoDB" id="289721at2759"/>
<feature type="compositionally biased region" description="Basic residues" evidence="1">
    <location>
        <begin position="137"/>
        <end position="146"/>
    </location>
</feature>
<feature type="domain" description="Rab-GAP TBC" evidence="2">
    <location>
        <begin position="104"/>
        <end position="434"/>
    </location>
</feature>
<dbReference type="SMART" id="SM00164">
    <property type="entry name" value="TBC"/>
    <property type="match status" value="1"/>
</dbReference>
<proteinExistence type="predicted"/>
<dbReference type="GO" id="GO:0005096">
    <property type="term" value="F:GTPase activator activity"/>
    <property type="evidence" value="ECO:0007669"/>
    <property type="project" value="TreeGrafter"/>
</dbReference>
<dbReference type="InterPro" id="IPR050302">
    <property type="entry name" value="Rab_GAP_TBC_domain"/>
</dbReference>
<dbReference type="GO" id="GO:0031267">
    <property type="term" value="F:small GTPase binding"/>
    <property type="evidence" value="ECO:0007669"/>
    <property type="project" value="TreeGrafter"/>
</dbReference>
<dbReference type="Gene3D" id="1.10.472.80">
    <property type="entry name" value="Ypt/Rab-GAP domain of gyp1p, domain 3"/>
    <property type="match status" value="1"/>
</dbReference>
<dbReference type="InterPro" id="IPR035969">
    <property type="entry name" value="Rab-GAP_TBC_sf"/>
</dbReference>
<feature type="region of interest" description="Disordered" evidence="1">
    <location>
        <begin position="135"/>
        <end position="261"/>
    </location>
</feature>
<reference evidence="3 4" key="1">
    <citation type="journal article" date="2018" name="G3 (Bethesda)">
        <title>Phylogenetic and Phylogenomic Definition of Rhizopus Species.</title>
        <authorList>
            <person name="Gryganskyi A.P."/>
            <person name="Golan J."/>
            <person name="Dolatabadi S."/>
            <person name="Mondo S."/>
            <person name="Robb S."/>
            <person name="Idnurm A."/>
            <person name="Muszewska A."/>
            <person name="Steczkiewicz K."/>
            <person name="Masonjones S."/>
            <person name="Liao H.L."/>
            <person name="Gajdeczka M.T."/>
            <person name="Anike F."/>
            <person name="Vuek A."/>
            <person name="Anishchenko I.M."/>
            <person name="Voigt K."/>
            <person name="de Hoog G.S."/>
            <person name="Smith M.E."/>
            <person name="Heitman J."/>
            <person name="Vilgalys R."/>
            <person name="Stajich J.E."/>
        </authorList>
    </citation>
    <scope>NUCLEOTIDE SEQUENCE [LARGE SCALE GENOMIC DNA]</scope>
    <source>
        <strain evidence="3 4">LSU 92-RS-03</strain>
    </source>
</reference>